<dbReference type="Proteomes" id="UP000605846">
    <property type="component" value="Unassembled WGS sequence"/>
</dbReference>
<feature type="compositionally biased region" description="Basic and acidic residues" evidence="1">
    <location>
        <begin position="55"/>
        <end position="64"/>
    </location>
</feature>
<evidence type="ECO:0000256" key="1">
    <source>
        <dbReference type="SAM" id="MobiDB-lite"/>
    </source>
</evidence>
<protein>
    <recommendedName>
        <fullName evidence="2">WW domain-containing protein</fullName>
    </recommendedName>
</protein>
<feature type="region of interest" description="Disordered" evidence="1">
    <location>
        <begin position="1"/>
        <end position="81"/>
    </location>
</feature>
<evidence type="ECO:0000259" key="2">
    <source>
        <dbReference type="PROSITE" id="PS50020"/>
    </source>
</evidence>
<evidence type="ECO:0000313" key="4">
    <source>
        <dbReference type="Proteomes" id="UP000605846"/>
    </source>
</evidence>
<dbReference type="EMBL" id="JABAYA010000025">
    <property type="protein sequence ID" value="KAF7729415.1"/>
    <property type="molecule type" value="Genomic_DNA"/>
</dbReference>
<gene>
    <name evidence="3" type="ORF">EC973_004394</name>
</gene>
<reference evidence="3" key="1">
    <citation type="submission" date="2020-01" db="EMBL/GenBank/DDBJ databases">
        <title>Genome Sequencing of Three Apophysomyces-Like Fungal Strains Confirms a Novel Fungal Genus in the Mucoromycota with divergent Burkholderia-like Endosymbiotic Bacteria.</title>
        <authorList>
            <person name="Stajich J.E."/>
            <person name="Macias A.M."/>
            <person name="Carter-House D."/>
            <person name="Lovett B."/>
            <person name="Kasson L.R."/>
            <person name="Berry K."/>
            <person name="Grigoriev I."/>
            <person name="Chang Y."/>
            <person name="Spatafora J."/>
            <person name="Kasson M.T."/>
        </authorList>
    </citation>
    <scope>NUCLEOTIDE SEQUENCE</scope>
    <source>
        <strain evidence="3">NRRL A-21654</strain>
    </source>
</reference>
<feature type="domain" description="WW" evidence="2">
    <location>
        <begin position="81"/>
        <end position="115"/>
    </location>
</feature>
<evidence type="ECO:0000313" key="3">
    <source>
        <dbReference type="EMBL" id="KAF7729415.1"/>
    </source>
</evidence>
<accession>A0A8H7ET80</accession>
<proteinExistence type="predicted"/>
<dbReference type="PROSITE" id="PS50020">
    <property type="entry name" value="WW_DOMAIN_2"/>
    <property type="match status" value="1"/>
</dbReference>
<dbReference type="InterPro" id="IPR001202">
    <property type="entry name" value="WW_dom"/>
</dbReference>
<organism evidence="3 4">
    <name type="scientific">Apophysomyces ossiformis</name>
    <dbReference type="NCBI Taxonomy" id="679940"/>
    <lineage>
        <taxon>Eukaryota</taxon>
        <taxon>Fungi</taxon>
        <taxon>Fungi incertae sedis</taxon>
        <taxon>Mucoromycota</taxon>
        <taxon>Mucoromycotina</taxon>
        <taxon>Mucoromycetes</taxon>
        <taxon>Mucorales</taxon>
        <taxon>Mucorineae</taxon>
        <taxon>Mucoraceae</taxon>
        <taxon>Apophysomyces</taxon>
    </lineage>
</organism>
<feature type="compositionally biased region" description="Basic and acidic residues" evidence="1">
    <location>
        <begin position="1"/>
        <end position="24"/>
    </location>
</feature>
<feature type="compositionally biased region" description="Acidic residues" evidence="1">
    <location>
        <begin position="38"/>
        <end position="52"/>
    </location>
</feature>
<dbReference type="PROSITE" id="PS01159">
    <property type="entry name" value="WW_DOMAIN_1"/>
    <property type="match status" value="1"/>
</dbReference>
<name>A0A8H7ET80_9FUNG</name>
<dbReference type="InterPro" id="IPR036020">
    <property type="entry name" value="WW_dom_sf"/>
</dbReference>
<sequence length="280" mass="32330">MNTNHSDDSKVKEQSDLSSVKEDQETSAADRTTKDNEEISQDQTTEETEEPTPVDNDKATKTDNEQNVEGAGKDSTQADQADVANAWVAEWDANSQAYYWWNTITYETTWDNPTKDGNAPTQTYDYSSYYYGYRQPEQAAGSTPSNQIDSLLDKIDTQVRPTLDGATSGGHEQVPYEAYFAQQSQADPYKFQAYFNTKTGKFQTSSEVDRLNPERMSIENRAKRQMQYYFDVDGYMEQRNREKALGIGQKRPQLTKKDIERFKKQKHEKKMRRAREWLCD</sequence>
<comment type="caution">
    <text evidence="3">The sequence shown here is derived from an EMBL/GenBank/DDBJ whole genome shotgun (WGS) entry which is preliminary data.</text>
</comment>
<dbReference type="OrthoDB" id="2444812at2759"/>
<keyword evidence="4" id="KW-1185">Reference proteome</keyword>
<dbReference type="SUPFAM" id="SSF51045">
    <property type="entry name" value="WW domain"/>
    <property type="match status" value="1"/>
</dbReference>
<dbReference type="AlphaFoldDB" id="A0A8H7ET80"/>
<dbReference type="Gene3D" id="2.20.70.10">
    <property type="match status" value="1"/>
</dbReference>